<reference evidence="2" key="1">
    <citation type="submission" date="2021-01" db="EMBL/GenBank/DDBJ databases">
        <authorList>
            <person name="Corre E."/>
            <person name="Pelletier E."/>
            <person name="Niang G."/>
            <person name="Scheremetjew M."/>
            <person name="Finn R."/>
            <person name="Kale V."/>
            <person name="Holt S."/>
            <person name="Cochrane G."/>
            <person name="Meng A."/>
            <person name="Brown T."/>
            <person name="Cohen L."/>
        </authorList>
    </citation>
    <scope>NUCLEOTIDE SEQUENCE</scope>
    <source>
        <strain evidence="2">GSBS06</strain>
    </source>
</reference>
<feature type="transmembrane region" description="Helical" evidence="1">
    <location>
        <begin position="20"/>
        <end position="45"/>
    </location>
</feature>
<keyword evidence="1" id="KW-0812">Transmembrane</keyword>
<keyword evidence="1" id="KW-0472">Membrane</keyword>
<dbReference type="EMBL" id="HBIN01013087">
    <property type="protein sequence ID" value="CAE0439691.1"/>
    <property type="molecule type" value="Transcribed_RNA"/>
</dbReference>
<gene>
    <name evidence="2" type="ORF">ASTO00021_LOCUS9872</name>
</gene>
<keyword evidence="1" id="KW-1133">Transmembrane helix</keyword>
<proteinExistence type="predicted"/>
<dbReference type="AlphaFoldDB" id="A0A7S3PGV7"/>
<protein>
    <submittedName>
        <fullName evidence="2">Uncharacterized protein</fullName>
    </submittedName>
</protein>
<accession>A0A7S3PGV7</accession>
<feature type="transmembrane region" description="Helical" evidence="1">
    <location>
        <begin position="202"/>
        <end position="220"/>
    </location>
</feature>
<organism evidence="2">
    <name type="scientific">Aplanochytrium stocchinoi</name>
    <dbReference type="NCBI Taxonomy" id="215587"/>
    <lineage>
        <taxon>Eukaryota</taxon>
        <taxon>Sar</taxon>
        <taxon>Stramenopiles</taxon>
        <taxon>Bigyra</taxon>
        <taxon>Labyrinthulomycetes</taxon>
        <taxon>Thraustochytrida</taxon>
        <taxon>Thraustochytriidae</taxon>
        <taxon>Aplanochytrium</taxon>
    </lineage>
</organism>
<feature type="transmembrane region" description="Helical" evidence="1">
    <location>
        <begin position="240"/>
        <end position="261"/>
    </location>
</feature>
<evidence type="ECO:0000313" key="2">
    <source>
        <dbReference type="EMBL" id="CAE0439691.1"/>
    </source>
</evidence>
<feature type="transmembrane region" description="Helical" evidence="1">
    <location>
        <begin position="173"/>
        <end position="195"/>
    </location>
</feature>
<evidence type="ECO:0000256" key="1">
    <source>
        <dbReference type="SAM" id="Phobius"/>
    </source>
</evidence>
<name>A0A7S3PGV7_9STRA</name>
<feature type="transmembrane region" description="Helical" evidence="1">
    <location>
        <begin position="91"/>
        <end position="108"/>
    </location>
</feature>
<feature type="transmembrane region" description="Helical" evidence="1">
    <location>
        <begin position="128"/>
        <end position="153"/>
    </location>
</feature>
<sequence length="272" mass="29898">MEKAWNTKNNGLGYFGDELAVQYILFILRIGGIAEVLFSLGALIIGDTKMCFSLLAIGTYGATASFSRDVSAMVTLAKLNQVHQENVSNERFVFFGALIVNYIGLICASGKQKDEKLVRSKSGFVNHILILSMFIEVAVWGYVLLDTVGNFVQLQPTMDMKMFEKSFTTEGEWMFATLTGIFVANMFTLAAIVITLKPTSKAVMLSMLFHGVVAAFLFVLKLNSDETVKDSASRENIEAFAIQGVITHVVLAALLFGCLIIDGRTREKSKAE</sequence>